<evidence type="ECO:0000313" key="2">
    <source>
        <dbReference type="Proteomes" id="UP000544222"/>
    </source>
</evidence>
<dbReference type="AlphaFoldDB" id="A0A7W5H3F0"/>
<keyword evidence="2" id="KW-1185">Reference proteome</keyword>
<reference evidence="1 2" key="1">
    <citation type="submission" date="2020-08" db="EMBL/GenBank/DDBJ databases">
        <title>Genomic Encyclopedia of Type Strains, Phase IV (KMG-IV): sequencing the most valuable type-strain genomes for metagenomic binning, comparative biology and taxonomic classification.</title>
        <authorList>
            <person name="Goeker M."/>
        </authorList>
    </citation>
    <scope>NUCLEOTIDE SEQUENCE [LARGE SCALE GENOMIC DNA]</scope>
    <source>
        <strain evidence="1 2">DSM 27471</strain>
    </source>
</reference>
<evidence type="ECO:0000313" key="1">
    <source>
        <dbReference type="EMBL" id="MBB3188539.1"/>
    </source>
</evidence>
<protein>
    <recommendedName>
        <fullName evidence="3">DUF535 domain-containing protein</fullName>
    </recommendedName>
</protein>
<dbReference type="PANTHER" id="PTHR38785:SF1">
    <property type="entry name" value="HOMOLOG OF VIRK"/>
    <property type="match status" value="1"/>
</dbReference>
<dbReference type="EMBL" id="JACHYB010000002">
    <property type="protein sequence ID" value="MBB3188539.1"/>
    <property type="molecule type" value="Genomic_DNA"/>
</dbReference>
<dbReference type="PANTHER" id="PTHR38785">
    <property type="entry name" value="HOMOLOG OF VIRK"/>
    <property type="match status" value="1"/>
</dbReference>
<dbReference type="RefSeq" id="WP_183414292.1">
    <property type="nucleotide sequence ID" value="NZ_JACHYB010000002.1"/>
</dbReference>
<accession>A0A7W5H3F0</accession>
<sequence length="336" mass="39474">MANIVKQALLKATTCARKFHVCAGFIIRHIHFLSVAVQGRNFASHAFANEHKSYRRKQEHKSFFYALLSPRFASWWFDLLKSPDFLFITKYRPRLYFKPFRVYISIRWTRWQKVKVILDTYRFILEHQAFVPVITDKHIEIARIQLQEDMEGLLALGYDTRYRKEGELVLSFECEQLGGSIASVAFSFEEIAIDQWVCWVGCIQGHKKNDLYAAKTAQKLLHGLRPKSLVVFAVQELVRELGFSAIYGTSDSIQAYRRKHLIHIPMFHKIPFDYDAFWEESGGTLVKDGWYELPLKLVRRDIHEIKTSRRALHLRRYALMDDLSLKITEATRRLLS</sequence>
<evidence type="ECO:0008006" key="3">
    <source>
        <dbReference type="Google" id="ProtNLM"/>
    </source>
</evidence>
<organism evidence="1 2">
    <name type="scientific">Microbacter margulisiae</name>
    <dbReference type="NCBI Taxonomy" id="1350067"/>
    <lineage>
        <taxon>Bacteria</taxon>
        <taxon>Pseudomonadati</taxon>
        <taxon>Bacteroidota</taxon>
        <taxon>Bacteroidia</taxon>
        <taxon>Bacteroidales</taxon>
        <taxon>Porphyromonadaceae</taxon>
        <taxon>Microbacter</taxon>
    </lineage>
</organism>
<name>A0A7W5H3F0_9PORP</name>
<dbReference type="GO" id="GO:0006974">
    <property type="term" value="P:DNA damage response"/>
    <property type="evidence" value="ECO:0007669"/>
    <property type="project" value="TreeGrafter"/>
</dbReference>
<gene>
    <name evidence="1" type="ORF">FHX64_002737</name>
</gene>
<comment type="caution">
    <text evidence="1">The sequence shown here is derived from an EMBL/GenBank/DDBJ whole genome shotgun (WGS) entry which is preliminary data.</text>
</comment>
<proteinExistence type="predicted"/>
<dbReference type="Pfam" id="PF04393">
    <property type="entry name" value="DUF535"/>
    <property type="match status" value="1"/>
</dbReference>
<dbReference type="Proteomes" id="UP000544222">
    <property type="component" value="Unassembled WGS sequence"/>
</dbReference>
<dbReference type="InterPro" id="IPR007488">
    <property type="entry name" value="DUF535"/>
</dbReference>